<accession>A0A8D2LTI4</accession>
<reference evidence="3" key="1">
    <citation type="submission" date="2025-08" db="UniProtKB">
        <authorList>
            <consortium name="Ensembl"/>
        </authorList>
    </citation>
    <scope>IDENTIFICATION</scope>
</reference>
<dbReference type="InterPro" id="IPR050865">
    <property type="entry name" value="BEACH_Domain"/>
</dbReference>
<feature type="compositionally biased region" description="Basic residues" evidence="2">
    <location>
        <begin position="144"/>
        <end position="153"/>
    </location>
</feature>
<feature type="compositionally biased region" description="Basic and acidic residues" evidence="2">
    <location>
        <begin position="1164"/>
        <end position="1177"/>
    </location>
</feature>
<dbReference type="PANTHER" id="PTHR13743:SF86">
    <property type="entry name" value="LYSOSOMAL-TRAFFICKING REGULATOR"/>
    <property type="match status" value="1"/>
</dbReference>
<evidence type="ECO:0000313" key="3">
    <source>
        <dbReference type="Ensembl" id="ENSVKKP00000026565.1"/>
    </source>
</evidence>
<dbReference type="Proteomes" id="UP000694545">
    <property type="component" value="Unplaced"/>
</dbReference>
<feature type="region of interest" description="Disordered" evidence="2">
    <location>
        <begin position="1164"/>
        <end position="1187"/>
    </location>
</feature>
<evidence type="ECO:0000256" key="2">
    <source>
        <dbReference type="SAM" id="MobiDB-lite"/>
    </source>
</evidence>
<protein>
    <submittedName>
        <fullName evidence="3">Lysosomal trafficking regulator</fullName>
    </submittedName>
</protein>
<feature type="compositionally biased region" description="Acidic residues" evidence="2">
    <location>
        <begin position="1203"/>
        <end position="1219"/>
    </location>
</feature>
<feature type="compositionally biased region" description="Basic and acidic residues" evidence="2">
    <location>
        <begin position="118"/>
        <end position="128"/>
    </location>
</feature>
<keyword evidence="1" id="KW-0853">WD repeat</keyword>
<feature type="region of interest" description="Disordered" evidence="2">
    <location>
        <begin position="921"/>
        <end position="941"/>
    </location>
</feature>
<feature type="region of interest" description="Disordered" evidence="2">
    <location>
        <begin position="1203"/>
        <end position="1223"/>
    </location>
</feature>
<reference evidence="3" key="2">
    <citation type="submission" date="2025-09" db="UniProtKB">
        <authorList>
            <consortium name="Ensembl"/>
        </authorList>
    </citation>
    <scope>IDENTIFICATION</scope>
</reference>
<dbReference type="PANTHER" id="PTHR13743">
    <property type="entry name" value="BEIGE/BEACH-RELATED"/>
    <property type="match status" value="1"/>
</dbReference>
<feature type="compositionally biased region" description="Polar residues" evidence="2">
    <location>
        <begin position="2022"/>
        <end position="2034"/>
    </location>
</feature>
<dbReference type="Ensembl" id="ENSVKKT00000027215.1">
    <property type="protein sequence ID" value="ENSVKKP00000026565.1"/>
    <property type="gene ID" value="ENSVKKG00000006789.1"/>
</dbReference>
<evidence type="ECO:0000256" key="1">
    <source>
        <dbReference type="ARBA" id="ARBA00022574"/>
    </source>
</evidence>
<keyword evidence="4" id="KW-1185">Reference proteome</keyword>
<feature type="compositionally biased region" description="Polar residues" evidence="2">
    <location>
        <begin position="2045"/>
        <end position="2054"/>
    </location>
</feature>
<name>A0A8D2LTI4_VARKO</name>
<feature type="region of interest" description="Disordered" evidence="2">
    <location>
        <begin position="2014"/>
        <end position="2059"/>
    </location>
</feature>
<feature type="compositionally biased region" description="Low complexity" evidence="2">
    <location>
        <begin position="131"/>
        <end position="143"/>
    </location>
</feature>
<organism evidence="3 4">
    <name type="scientific">Varanus komodoensis</name>
    <name type="common">Komodo dragon</name>
    <dbReference type="NCBI Taxonomy" id="61221"/>
    <lineage>
        <taxon>Eukaryota</taxon>
        <taxon>Metazoa</taxon>
        <taxon>Chordata</taxon>
        <taxon>Craniata</taxon>
        <taxon>Vertebrata</taxon>
        <taxon>Euteleostomi</taxon>
        <taxon>Lepidosauria</taxon>
        <taxon>Squamata</taxon>
        <taxon>Bifurcata</taxon>
        <taxon>Unidentata</taxon>
        <taxon>Episquamata</taxon>
        <taxon>Toxicofera</taxon>
        <taxon>Anguimorpha</taxon>
        <taxon>Paleoanguimorpha</taxon>
        <taxon>Varanoidea</taxon>
        <taxon>Varanidae</taxon>
        <taxon>Varanus</taxon>
    </lineage>
</organism>
<feature type="region of interest" description="Disordered" evidence="2">
    <location>
        <begin position="117"/>
        <end position="178"/>
    </location>
</feature>
<evidence type="ECO:0000313" key="4">
    <source>
        <dbReference type="Proteomes" id="UP000694545"/>
    </source>
</evidence>
<proteinExistence type="predicted"/>
<sequence>MSSASNSLAREFLSDVSQLCNAVDQRVEAREEEEEKTHIAALGQYLVQGRGFILLTKLNSIIDQELTCREDLLTLLLSLLPLVWKIPVQEEKATDFNLPFSVNICLTKETTPSFLKSTQEKQQLEENAHLSTQTSVKSNSSSWKSRRQRKSTTHRYSVRDARKSQLSTSDSEGNSDEKTTVIMKHKRSQLLQPFLINPPKEQYITGRCIFLETEEVQSYNPSRENVDDSKQIIPVQEIDSHASEETATSSVNCLDNSPFDLCHVLLSLLEKVCKFDITLNQKSPLAANVVSTLTELLSKLGDCYTARIAAENEVVSSSWTDESVALVQRMLFRTVLHLMAMDVNNSDIMPGNLRKNLIDLLKAALKAKCLLEKTHDPLASTEQEALQKVKDDLAFSRYHHRVLLLPEFIDGVLQILICCLQSATSNPIYFSQAIDLVHEFIQHQGFKLFETTVLQLEWLVARDSEVNTEASNYLKALINSIMKIISTIKKVKSEQLHQSVCMRKRHRRCEYSHFMHHHRDLSGLPFATFKNQVSKGPFEEVVDGEVHYPDRCCCIAVCAHQCLRLLEQLSLGNVCFQILSGIHNVGICCCMDPKSVIIPLLHSFKSQGLKNFQPHILSVLNKFILDQLGGAQVSQKLTQASCNICTIDCDQLAELDDVLHGNATDVVSAPSSSTPYKFQGILPSRGSEDMLLKWDALEAYQSLVFEEDDKLHCMQIASHICNLIQKANEVIQWKLYIYIFSPALQRGVELAHHSQQLDVSATLSQTGAYHKKCLPQEVLQIYLQTLPALFKSRIIRELFLNCNGINQITELNYLDCVRSYSLKVFETLIFSLGEQQMDQLIPDLDGLDNEQKKSALDLDALVHRQQETSDVPQSLSKFYAGLKEVYPKKKKSFGQDVHVNMINIFLCVAFLCVTKEADADRDSANDSEDTSGYDSTASEPLSHRLPCLSPESLSLPSLEHIHRAADIWSVCRWIYLCSSVFQRQFHRLGGFEVCHRLIVMIIQKIAMKGTKKQGEEEKPTEISFKSDLSQLVLSSERGQSVRDSLDENLDSVEQYEWLYHDEQTSADGTEETKRALMQENEWSRQGIRLLEALLAICLHSASNFQQKPEMESLVQNFSVEDILLEMRDQLAKSRIMETDLVKPLFDSLLRVALGTYFADLDHSEEKKEKTHLSEKESTPQPGDISEEAEESQCCSFKFFAEEEGYDADSESNSDDGENKDEEKGCFGYSSFPSDLAENLIQGELIYPEICMLELHLLSVGSPSLDVLTHVFQSFLKVIRLKGKNAALLMEQVNEAISITYSRTCSEELTLLLRIFLEKTPTLLKGILKILEANTEMRPLQHISFPLHQISSVGSSPSQKPTLTLNSKTIGLLRRVRLAQAKKEPEGESLSHHLLSSWHVAPIHLPLVGQNCWPHMSEGFSISFWFYVGCAHDANHSLEKAKRMRRRSKSLISHDSSFDDAGNREIKFLILGDKLLEDGCLHIFSLGSKALMLQVWANVNTGAFIFRMCMDPNDEMKAGLLAQAETPENIFLIDKWQHLALTYREQPENKKNIHGTLSVWISELLIIVIYYIFILPVVEVKCLCYFLLKHWKIFIICEAAYIKTQHVFVFAGAKIGPEEAFYLYSCGPDFTSVMPCKYGNSVTDFSRYIDKEILQCEQIKELLMTKREVDTGPLIESLATVYTTFFPGHYTIYEPVIRLKSQVKTIPSQRPFSTKEVQSNLPDPHFLKMLQPVEYRGLQGILHEIGGTGSFVFLFARIVEISDCEETQALALKVILNLTKRKQQRIHELENCNGYSIIHQVLIKPKCIVGFHILQTLLEGCCGEKMIHLNENGQFILDAESRAIIQDVKLLEELLFDWKIWSKSQQGVWETLLSALEILIHDNHWQQTFNIKQLLKARVVHHFLQTCQVLQEHKEEHLTSMPTDVCTSFVKIIEEVLGSPPDLELLALIFNFLLAVHPATNTYVCHNPRDFYFSLHIDGNIFQEKVQSIMYLRNSSSGGKSIDSPALAITSPTGFSAAHEEGNNSSDVSELQTPVPQVPERLSKSLPASPTSSPRVHQKEFSRNMGRSLDNMHVIRETDLVEPPQNSFVKNLEAFKRIQEEHLLSSCESAKTIVDMDRLTSAETLTISKEEVVMLEKAPEIQEASEGVKPTEDGVLESSLRRPDNLKGLSPFQKSHSNIAGLGLVFSVHGGSAIGRWPSLADKNVPSEDWEHLAFTSANSIFVTHTLLSIRSTEDCLVLVCCGLYQLLRKVLLILPDVMLPDVMDKVIQPDVLIVLVNHPSPLIQQGVIKLLDTYFSRATREQKEKFLKTRGFSLLANQLYLHQGTWELMECFVEMLFGRSVGLDENFDLEDVKNAGLFQKWCVIPVLGLIENSLYDSILLHNSFCFLLQIINSCSKMADMLLDNGLLYAVCNTLAALNGLEANILSYDYRLLVCDIQQLLVAVTIHSCSSSGSQYFRIIEDLMVLLGYLQKSKNERTRNMAVALQFKVLQAAVEFIKTAGNQNLEDLSNSFHLCGAHHQTMFQKRKSIGGPGKFSLAQSDTLLMRMQAVASDELELMMQRRMSQDNPVRATEAELIQRLQRITVLATNRFIYQELSDNCLVEMVEASVQSGLSVSQMEEAEQEDRKEQLTHKNLFLKEMLKIMIEGIALSVGPSSVSSPRQQWKRILLSCKDTFRVQLGRLLVHALSPARSLQERKQTLEILPEINHQEILRDCLSSTLQVSMVSILKHVIATESAKKPFYQDQKKYEAEEDVNKAAWEKTMANNRQTLFQRLDTKSKDISKLAGDITQAVCLSQGMERKKVIQHIRGMYKADLSASRHWQELIQQLSHDRALWYEPASYPTSWQLDPTEGPNRERRRLQRCYLTIPNKYLLKDRQKTEEVIKPPLAFLLEDKTHSSHSSTVKDKAASEHIRVNRRCINVAPSRETPGELLLGKEIYISINVIHI</sequence>